<dbReference type="SUPFAM" id="SSF52980">
    <property type="entry name" value="Restriction endonuclease-like"/>
    <property type="match status" value="1"/>
</dbReference>
<dbReference type="EMBL" id="CP146369">
    <property type="protein sequence ID" value="WWT56203.1"/>
    <property type="molecule type" value="Genomic_DNA"/>
</dbReference>
<reference evidence="3 4" key="1">
    <citation type="submission" date="2024-02" db="EMBL/GenBank/DDBJ databases">
        <title>Distribution and functional of Brevundimonas-related endobacteria within Verticillium dahliae.</title>
        <authorList>
            <person name="Zeng H."/>
        </authorList>
    </citation>
    <scope>NUCLEOTIDE SEQUENCE [LARGE SCALE GENOMIC DNA]</scope>
    <source>
        <strain evidence="3 4">TRM 44200</strain>
    </source>
</reference>
<dbReference type="CDD" id="cd01038">
    <property type="entry name" value="Endonuclease_DUF559"/>
    <property type="match status" value="1"/>
</dbReference>
<keyword evidence="4" id="KW-1185">Reference proteome</keyword>
<gene>
    <name evidence="3" type="ORF">V8J38_07105</name>
</gene>
<dbReference type="InterPro" id="IPR047216">
    <property type="entry name" value="Endonuclease_DUF559_bact"/>
</dbReference>
<evidence type="ECO:0000259" key="2">
    <source>
        <dbReference type="Pfam" id="PF04480"/>
    </source>
</evidence>
<sequence>MRGRPAMWQTPDRTKRARRQRRALTRAEEIFWRIVRDRRFDSLKFRRQTPVCGVICDFACTEIRLVVELDGGVHKLHEAQDAERDARLEQAGFMVLRSGNEAFLSDPNVLLGAIRLRAAQMRTQPPHPPRSASHLLPRGEKGE</sequence>
<dbReference type="Pfam" id="PF04480">
    <property type="entry name" value="DUF559"/>
    <property type="match status" value="1"/>
</dbReference>
<feature type="region of interest" description="Disordered" evidence="1">
    <location>
        <begin position="122"/>
        <end position="143"/>
    </location>
</feature>
<evidence type="ECO:0000313" key="4">
    <source>
        <dbReference type="Proteomes" id="UP001363460"/>
    </source>
</evidence>
<organism evidence="3 4">
    <name type="scientific">Brevundimonas olei</name>
    <dbReference type="NCBI Taxonomy" id="657642"/>
    <lineage>
        <taxon>Bacteria</taxon>
        <taxon>Pseudomonadati</taxon>
        <taxon>Pseudomonadota</taxon>
        <taxon>Alphaproteobacteria</taxon>
        <taxon>Caulobacterales</taxon>
        <taxon>Caulobacteraceae</taxon>
        <taxon>Brevundimonas</taxon>
    </lineage>
</organism>
<protein>
    <submittedName>
        <fullName evidence="3">DUF559 domain-containing protein</fullName>
    </submittedName>
</protein>
<dbReference type="RefSeq" id="WP_338578457.1">
    <property type="nucleotide sequence ID" value="NZ_CP146369.1"/>
</dbReference>
<dbReference type="Proteomes" id="UP001363460">
    <property type="component" value="Chromosome"/>
</dbReference>
<accession>A0ABZ2IFF3</accession>
<dbReference type="PANTHER" id="PTHR38590">
    <property type="entry name" value="BLL0828 PROTEIN"/>
    <property type="match status" value="1"/>
</dbReference>
<dbReference type="PANTHER" id="PTHR38590:SF1">
    <property type="entry name" value="BLL0828 PROTEIN"/>
    <property type="match status" value="1"/>
</dbReference>
<dbReference type="Gene3D" id="3.40.960.10">
    <property type="entry name" value="VSR Endonuclease"/>
    <property type="match status" value="1"/>
</dbReference>
<evidence type="ECO:0000256" key="1">
    <source>
        <dbReference type="SAM" id="MobiDB-lite"/>
    </source>
</evidence>
<dbReference type="InterPro" id="IPR011335">
    <property type="entry name" value="Restrct_endonuc-II-like"/>
</dbReference>
<name>A0ABZ2IFF3_9CAUL</name>
<feature type="domain" description="DUF559" evidence="2">
    <location>
        <begin position="13"/>
        <end position="115"/>
    </location>
</feature>
<evidence type="ECO:0000313" key="3">
    <source>
        <dbReference type="EMBL" id="WWT56203.1"/>
    </source>
</evidence>
<proteinExistence type="predicted"/>
<dbReference type="InterPro" id="IPR007569">
    <property type="entry name" value="DUF559"/>
</dbReference>